<protein>
    <submittedName>
        <fullName evidence="5">NAD-binding Rossmann fold oxidoreductase family protein</fullName>
    </submittedName>
</protein>
<dbReference type="InterPro" id="IPR055170">
    <property type="entry name" value="GFO_IDH_MocA-like_dom"/>
</dbReference>
<dbReference type="OrthoDB" id="446809at2759"/>
<dbReference type="Pfam" id="PF22725">
    <property type="entry name" value="GFO_IDH_MocA_C3"/>
    <property type="match status" value="1"/>
</dbReference>
<keyword evidence="6" id="KW-1185">Reference proteome</keyword>
<organism evidence="5 6">
    <name type="scientific">Rasamsonia emersonii (strain ATCC 16479 / CBS 393.64 / IMI 116815)</name>
    <dbReference type="NCBI Taxonomy" id="1408163"/>
    <lineage>
        <taxon>Eukaryota</taxon>
        <taxon>Fungi</taxon>
        <taxon>Dikarya</taxon>
        <taxon>Ascomycota</taxon>
        <taxon>Pezizomycotina</taxon>
        <taxon>Eurotiomycetes</taxon>
        <taxon>Eurotiomycetidae</taxon>
        <taxon>Eurotiales</taxon>
        <taxon>Trichocomaceae</taxon>
        <taxon>Rasamsonia</taxon>
    </lineage>
</organism>
<dbReference type="InterPro" id="IPR000683">
    <property type="entry name" value="Gfo/Idh/MocA-like_OxRdtase_N"/>
</dbReference>
<dbReference type="GO" id="GO:0005737">
    <property type="term" value="C:cytoplasm"/>
    <property type="evidence" value="ECO:0007669"/>
    <property type="project" value="TreeGrafter"/>
</dbReference>
<comment type="caution">
    <text evidence="5">The sequence shown here is derived from an EMBL/GenBank/DDBJ whole genome shotgun (WGS) entry which is preliminary data.</text>
</comment>
<proteinExistence type="inferred from homology"/>
<name>A0A0F4YWQ3_RASE3</name>
<dbReference type="Proteomes" id="UP000053958">
    <property type="component" value="Unassembled WGS sequence"/>
</dbReference>
<dbReference type="GO" id="GO:0016491">
    <property type="term" value="F:oxidoreductase activity"/>
    <property type="evidence" value="ECO:0007669"/>
    <property type="project" value="UniProtKB-KW"/>
</dbReference>
<dbReference type="Pfam" id="PF01408">
    <property type="entry name" value="GFO_IDH_MocA"/>
    <property type="match status" value="1"/>
</dbReference>
<dbReference type="EMBL" id="LASV01000133">
    <property type="protein sequence ID" value="KKA22644.1"/>
    <property type="molecule type" value="Genomic_DNA"/>
</dbReference>
<dbReference type="AlphaFoldDB" id="A0A0F4YWQ3"/>
<dbReference type="Gene3D" id="3.30.360.10">
    <property type="entry name" value="Dihydrodipicolinate Reductase, domain 2"/>
    <property type="match status" value="1"/>
</dbReference>
<sequence>MAIPPANGVSSGPRKLNIGVVGIGRMGQRHALNILHRVPRANLLCVCSPAKSDLEWADQHLKPYGVQIYATFEEMIETPGLEAVVIASATALHTKHTIESLERGIHVLCEKPVTTDLDELAMVLAKAESRPDVKVMVGFTRRFDDDYQYARKKVEAGDIGTPIVIRSQGCETLDKSGFFVQYAKVSGGIFVDTTIHDIDLTLSFFGDDIQPKALWATGTAAMHKELEEFHDADNAVGVVEFWGGKIAYYYHSRTAVHGYDNVTEIYGTNGKLSINAVPRKNRVEISDVHGVRHEALPSWIDRYSGAFVTELNEFTAAVLDNTELPMKLSTALTSLRIALALQESLVTGKKIEFDEKGNRITPEKAS</sequence>
<evidence type="ECO:0000259" key="4">
    <source>
        <dbReference type="Pfam" id="PF22725"/>
    </source>
</evidence>
<feature type="domain" description="Gfo/Idh/MocA-like oxidoreductase N-terminal" evidence="3">
    <location>
        <begin position="16"/>
        <end position="139"/>
    </location>
</feature>
<comment type="similarity">
    <text evidence="1">Belongs to the Gfo/Idh/MocA family.</text>
</comment>
<evidence type="ECO:0000313" key="5">
    <source>
        <dbReference type="EMBL" id="KKA22644.1"/>
    </source>
</evidence>
<gene>
    <name evidence="5" type="ORF">T310_3326</name>
</gene>
<dbReference type="SUPFAM" id="SSF51735">
    <property type="entry name" value="NAD(P)-binding Rossmann-fold domains"/>
    <property type="match status" value="1"/>
</dbReference>
<dbReference type="InterPro" id="IPR036291">
    <property type="entry name" value="NAD(P)-bd_dom_sf"/>
</dbReference>
<evidence type="ECO:0000313" key="6">
    <source>
        <dbReference type="Proteomes" id="UP000053958"/>
    </source>
</evidence>
<dbReference type="Gene3D" id="3.40.50.720">
    <property type="entry name" value="NAD(P)-binding Rossmann-like Domain"/>
    <property type="match status" value="1"/>
</dbReference>
<dbReference type="GO" id="GO:0000166">
    <property type="term" value="F:nucleotide binding"/>
    <property type="evidence" value="ECO:0007669"/>
    <property type="project" value="InterPro"/>
</dbReference>
<evidence type="ECO:0000256" key="2">
    <source>
        <dbReference type="ARBA" id="ARBA00023002"/>
    </source>
</evidence>
<dbReference type="RefSeq" id="XP_013329256.1">
    <property type="nucleotide sequence ID" value="XM_013473802.1"/>
</dbReference>
<evidence type="ECO:0000256" key="1">
    <source>
        <dbReference type="ARBA" id="ARBA00010928"/>
    </source>
</evidence>
<dbReference type="PANTHER" id="PTHR42840:SF3">
    <property type="entry name" value="BINDING ROSSMANN FOLD OXIDOREDUCTASE, PUTATIVE (AFU_ORTHOLOGUE AFUA_2G10240)-RELATED"/>
    <property type="match status" value="1"/>
</dbReference>
<accession>A0A0F4YWQ3</accession>
<dbReference type="GeneID" id="25315676"/>
<keyword evidence="2" id="KW-0560">Oxidoreductase</keyword>
<dbReference type="GO" id="GO:0006740">
    <property type="term" value="P:NADPH regeneration"/>
    <property type="evidence" value="ECO:0007669"/>
    <property type="project" value="TreeGrafter"/>
</dbReference>
<dbReference type="PANTHER" id="PTHR42840">
    <property type="entry name" value="NAD(P)-BINDING ROSSMANN-FOLD SUPERFAMILY PROTEIN-RELATED"/>
    <property type="match status" value="1"/>
</dbReference>
<feature type="domain" description="GFO/IDH/MocA-like oxidoreductase" evidence="4">
    <location>
        <begin position="147"/>
        <end position="272"/>
    </location>
</feature>
<reference evidence="5 6" key="1">
    <citation type="submission" date="2015-04" db="EMBL/GenBank/DDBJ databases">
        <authorList>
            <person name="Heijne W.H."/>
            <person name="Fedorova N.D."/>
            <person name="Nierman W.C."/>
            <person name="Vollebregt A.W."/>
            <person name="Zhao Z."/>
            <person name="Wu L."/>
            <person name="Kumar M."/>
            <person name="Stam H."/>
            <person name="van den Berg M.A."/>
            <person name="Pel H.J."/>
        </authorList>
    </citation>
    <scope>NUCLEOTIDE SEQUENCE [LARGE SCALE GENOMIC DNA]</scope>
    <source>
        <strain evidence="5 6">CBS 393.64</strain>
    </source>
</reference>
<evidence type="ECO:0000259" key="3">
    <source>
        <dbReference type="Pfam" id="PF01408"/>
    </source>
</evidence>
<dbReference type="STRING" id="1408163.A0A0F4YWQ3"/>
<dbReference type="SUPFAM" id="SSF55347">
    <property type="entry name" value="Glyceraldehyde-3-phosphate dehydrogenase-like, C-terminal domain"/>
    <property type="match status" value="1"/>
</dbReference>